<dbReference type="HOGENOM" id="CLU_016043_9_1_6"/>
<evidence type="ECO:0000256" key="6">
    <source>
        <dbReference type="SAM" id="SignalP"/>
    </source>
</evidence>
<dbReference type="Pfam" id="PF00877">
    <property type="entry name" value="NLPC_P60"/>
    <property type="match status" value="1"/>
</dbReference>
<feature type="domain" description="NlpC/P60" evidence="7">
    <location>
        <begin position="53"/>
        <end position="174"/>
    </location>
</feature>
<dbReference type="KEGG" id="cama:F384_07665"/>
<keyword evidence="5" id="KW-0788">Thiol protease</keyword>
<reference evidence="8 9" key="1">
    <citation type="journal article" date="2013" name="Appl. Microbiol. Biotechnol.">
        <title>Glycerol assimilation and production of 1,3-propanediol by Citrobacter amalonaticus Y19.</title>
        <authorList>
            <person name="Ainala S.K."/>
            <person name="Ashok S."/>
            <person name="Ko Y."/>
            <person name="Park S."/>
        </authorList>
    </citation>
    <scope>NUCLEOTIDE SEQUENCE [LARGE SCALE GENOMIC DNA]</scope>
    <source>
        <strain evidence="8 9">Y19</strain>
    </source>
</reference>
<feature type="signal peptide" evidence="6">
    <location>
        <begin position="1"/>
        <end position="19"/>
    </location>
</feature>
<feature type="chain" id="PRO_5002510189" description="NlpC/P60 domain-containing protein" evidence="6">
    <location>
        <begin position="20"/>
        <end position="175"/>
    </location>
</feature>
<dbReference type="GO" id="GO:0008234">
    <property type="term" value="F:cysteine-type peptidase activity"/>
    <property type="evidence" value="ECO:0007669"/>
    <property type="project" value="UniProtKB-KW"/>
</dbReference>
<comment type="similarity">
    <text evidence="1">Belongs to the peptidase C40 family.</text>
</comment>
<dbReference type="OrthoDB" id="9807055at2"/>
<protein>
    <recommendedName>
        <fullName evidence="7">NlpC/P60 domain-containing protein</fullName>
    </recommendedName>
</protein>
<organism evidence="8 9">
    <name type="scientific">Citrobacter amalonaticus Y19</name>
    <dbReference type="NCBI Taxonomy" id="1261127"/>
    <lineage>
        <taxon>Bacteria</taxon>
        <taxon>Pseudomonadati</taxon>
        <taxon>Pseudomonadota</taxon>
        <taxon>Gammaproteobacteria</taxon>
        <taxon>Enterobacterales</taxon>
        <taxon>Enterobacteriaceae</taxon>
        <taxon>Citrobacter</taxon>
    </lineage>
</organism>
<name>A0A0F6TUF8_CITAM</name>
<evidence type="ECO:0000256" key="1">
    <source>
        <dbReference type="ARBA" id="ARBA00007074"/>
    </source>
</evidence>
<dbReference type="PANTHER" id="PTHR47360:SF1">
    <property type="entry name" value="ENDOPEPTIDASE NLPC-RELATED"/>
    <property type="match status" value="1"/>
</dbReference>
<accession>A0A0F6TUF8</accession>
<evidence type="ECO:0000313" key="9">
    <source>
        <dbReference type="Proteomes" id="UP000034085"/>
    </source>
</evidence>
<evidence type="ECO:0000256" key="3">
    <source>
        <dbReference type="ARBA" id="ARBA00022729"/>
    </source>
</evidence>
<dbReference type="InterPro" id="IPR052062">
    <property type="entry name" value="Murein_DD/LD_carboxypeptidase"/>
</dbReference>
<evidence type="ECO:0000256" key="2">
    <source>
        <dbReference type="ARBA" id="ARBA00022670"/>
    </source>
</evidence>
<evidence type="ECO:0000259" key="7">
    <source>
        <dbReference type="PROSITE" id="PS51935"/>
    </source>
</evidence>
<dbReference type="Proteomes" id="UP000034085">
    <property type="component" value="Chromosome"/>
</dbReference>
<dbReference type="InterPro" id="IPR038765">
    <property type="entry name" value="Papain-like_cys_pep_sf"/>
</dbReference>
<dbReference type="RefSeq" id="WP_046480960.1">
    <property type="nucleotide sequence ID" value="NZ_CP011132.1"/>
</dbReference>
<dbReference type="EMBL" id="CP011132">
    <property type="protein sequence ID" value="AKE58856.1"/>
    <property type="molecule type" value="Genomic_DNA"/>
</dbReference>
<evidence type="ECO:0000313" key="8">
    <source>
        <dbReference type="EMBL" id="AKE58856.1"/>
    </source>
</evidence>
<dbReference type="PANTHER" id="PTHR47360">
    <property type="entry name" value="MUREIN DD-ENDOPEPTIDASE MEPS/MUREIN LD-CARBOXYPEPTIDASE"/>
    <property type="match status" value="1"/>
</dbReference>
<dbReference type="PROSITE" id="PS51935">
    <property type="entry name" value="NLPC_P60"/>
    <property type="match status" value="1"/>
</dbReference>
<proteinExistence type="inferred from homology"/>
<gene>
    <name evidence="8" type="ORF">F384_07665</name>
</gene>
<sequence>MFRILLLTLLISVSSSSFAFVKNQAKDWGFNTYSPLSYSEGYFSQAPVPNKKAQLKRRIMSEFAVWRGTDYRWGGDSRNGIDCSAFTRRIIASVIHRRLPRTAQEQSHMGQRVSQRELKVGDLVFFKTEPNVHHVGVYIGNDSFIHASSSQGVTLSHLSNQYWQAHYLTARRVSA</sequence>
<dbReference type="PATRIC" id="fig|1261127.3.peg.1590"/>
<keyword evidence="3 6" id="KW-0732">Signal</keyword>
<dbReference type="InterPro" id="IPR000064">
    <property type="entry name" value="NLP_P60_dom"/>
</dbReference>
<dbReference type="SUPFAM" id="SSF54001">
    <property type="entry name" value="Cysteine proteinases"/>
    <property type="match status" value="1"/>
</dbReference>
<dbReference type="Gene3D" id="3.90.1720.10">
    <property type="entry name" value="endopeptidase domain like (from Nostoc punctiforme)"/>
    <property type="match status" value="1"/>
</dbReference>
<keyword evidence="2" id="KW-0645">Protease</keyword>
<keyword evidence="4" id="KW-0378">Hydrolase</keyword>
<evidence type="ECO:0000256" key="5">
    <source>
        <dbReference type="ARBA" id="ARBA00022807"/>
    </source>
</evidence>
<evidence type="ECO:0000256" key="4">
    <source>
        <dbReference type="ARBA" id="ARBA00022801"/>
    </source>
</evidence>
<dbReference type="GO" id="GO:0006508">
    <property type="term" value="P:proteolysis"/>
    <property type="evidence" value="ECO:0007669"/>
    <property type="project" value="UniProtKB-KW"/>
</dbReference>
<dbReference type="AlphaFoldDB" id="A0A0F6TUF8"/>